<dbReference type="EMBL" id="JACHID010000004">
    <property type="protein sequence ID" value="MBB5021626.1"/>
    <property type="molecule type" value="Genomic_DNA"/>
</dbReference>
<name>A0A7W7Y3W5_9BACT</name>
<evidence type="ECO:0000313" key="1">
    <source>
        <dbReference type="EMBL" id="MBB5021626.1"/>
    </source>
</evidence>
<dbReference type="Proteomes" id="UP000528322">
    <property type="component" value="Unassembled WGS sequence"/>
</dbReference>
<accession>A0A7W7Y3W5</accession>
<comment type="caution">
    <text evidence="1">The sequence shown here is derived from an EMBL/GenBank/DDBJ whole genome shotgun (WGS) entry which is preliminary data.</text>
</comment>
<protein>
    <submittedName>
        <fullName evidence="1">Uncharacterized protein</fullName>
    </submittedName>
</protein>
<sequence>MRKLLHQRLALILVLGVLSLGFIIKPENRTITYESEEGFSIESAYFTASEVDDARQLAETGQLEVTGHEFSELSRETRVRPSYEWNAEEQVFELTALDVLEPPSQTVEMWRGDHRFAIALEQMFEMATRTENSLFFSSTEKVRIDEEQNYPIAYTNPLYRLEYGRFRVLVGHQTYDRMMSGDKQKIEDEYANRGISASFSVPDFEYTGSTTRYTLLHMAGQENVIDPQSGVVYHDNYRRAALIYPIAATSQPHRKFTYFIIDFYGQNQHDLTGDNLLADTSELIMSTFTPTVEQ</sequence>
<evidence type="ECO:0000313" key="2">
    <source>
        <dbReference type="Proteomes" id="UP000528322"/>
    </source>
</evidence>
<reference evidence="1 2" key="1">
    <citation type="submission" date="2020-08" db="EMBL/GenBank/DDBJ databases">
        <title>Genomic Encyclopedia of Type Strains, Phase IV (KMG-IV): sequencing the most valuable type-strain genomes for metagenomic binning, comparative biology and taxonomic classification.</title>
        <authorList>
            <person name="Goeker M."/>
        </authorList>
    </citation>
    <scope>NUCLEOTIDE SEQUENCE [LARGE SCALE GENOMIC DNA]</scope>
    <source>
        <strain evidence="1 2">DSM 22071</strain>
    </source>
</reference>
<proteinExistence type="predicted"/>
<organism evidence="1 2">
    <name type="scientific">Desulfurispira natronophila</name>
    <dbReference type="NCBI Taxonomy" id="682562"/>
    <lineage>
        <taxon>Bacteria</taxon>
        <taxon>Pseudomonadati</taxon>
        <taxon>Chrysiogenota</taxon>
        <taxon>Chrysiogenia</taxon>
        <taxon>Chrysiogenales</taxon>
        <taxon>Chrysiogenaceae</taxon>
        <taxon>Desulfurispira</taxon>
    </lineage>
</organism>
<dbReference type="AlphaFoldDB" id="A0A7W7Y3W5"/>
<gene>
    <name evidence="1" type="ORF">HNR37_000938</name>
</gene>
<keyword evidence="2" id="KW-1185">Reference proteome</keyword>
<dbReference type="RefSeq" id="WP_183730642.1">
    <property type="nucleotide sequence ID" value="NZ_JACHID010000004.1"/>
</dbReference>